<protein>
    <submittedName>
        <fullName evidence="2">SprT family zinc-dependent metalloprotease</fullName>
        <ecNumber evidence="2">3.4.-.-</ecNumber>
    </submittedName>
</protein>
<organism evidence="2 3">
    <name type="scientific">Arcicella rigui</name>
    <dbReference type="NCBI Taxonomy" id="797020"/>
    <lineage>
        <taxon>Bacteria</taxon>
        <taxon>Pseudomonadati</taxon>
        <taxon>Bacteroidota</taxon>
        <taxon>Cytophagia</taxon>
        <taxon>Cytophagales</taxon>
        <taxon>Flectobacillaceae</taxon>
        <taxon>Arcicella</taxon>
    </lineage>
</organism>
<dbReference type="PANTHER" id="PTHR30399:SF1">
    <property type="entry name" value="UTP PYROPHOSPHATASE"/>
    <property type="match status" value="1"/>
</dbReference>
<dbReference type="Pfam" id="PF01863">
    <property type="entry name" value="YgjP-like"/>
    <property type="match status" value="1"/>
</dbReference>
<dbReference type="InterPro" id="IPR002725">
    <property type="entry name" value="YgjP-like_metallopeptidase"/>
</dbReference>
<evidence type="ECO:0000313" key="3">
    <source>
        <dbReference type="Proteomes" id="UP001302949"/>
    </source>
</evidence>
<dbReference type="RefSeq" id="WP_323297122.1">
    <property type="nucleotide sequence ID" value="NZ_JAYFUM010000014.1"/>
</dbReference>
<name>A0ABU5QBI5_9BACT</name>
<evidence type="ECO:0000313" key="2">
    <source>
        <dbReference type="EMBL" id="MEA5139963.1"/>
    </source>
</evidence>
<dbReference type="InterPro" id="IPR053136">
    <property type="entry name" value="UTP_pyrophosphatase-like"/>
</dbReference>
<dbReference type="GO" id="GO:0008237">
    <property type="term" value="F:metallopeptidase activity"/>
    <property type="evidence" value="ECO:0007669"/>
    <property type="project" value="UniProtKB-KW"/>
</dbReference>
<accession>A0ABU5QBI5</accession>
<dbReference type="PANTHER" id="PTHR30399">
    <property type="entry name" value="UNCHARACTERIZED PROTEIN YGJP"/>
    <property type="match status" value="1"/>
</dbReference>
<keyword evidence="2" id="KW-0645">Protease</keyword>
<sequence>MPDSIHQVNYGSKVIEYHLTFSNRKSLGIQVLPNCDINVIAPLNSSLFDIQEKVKSKAGWILKQQNFFERYKPNIPERRFVNGETHLYLGRQYKLKIVPNTSNDVKIYRGEMIVFTDTKTSAEKVLNNWYKIKAKILFSDFLNKNIILFQKYKTISPVLEIRQMNKRWGSCNKAGKITLNINLIKAHKGCIEYVIIHELCHIVYYNHTKDFYNLLNSLCPDWERWKDKLEQQLA</sequence>
<dbReference type="CDD" id="cd07344">
    <property type="entry name" value="M48_yhfN_like"/>
    <property type="match status" value="1"/>
</dbReference>
<dbReference type="EMBL" id="JAYFUM010000014">
    <property type="protein sequence ID" value="MEA5139963.1"/>
    <property type="molecule type" value="Genomic_DNA"/>
</dbReference>
<keyword evidence="2" id="KW-0482">Metalloprotease</keyword>
<evidence type="ECO:0000259" key="1">
    <source>
        <dbReference type="Pfam" id="PF01863"/>
    </source>
</evidence>
<keyword evidence="3" id="KW-1185">Reference proteome</keyword>
<feature type="domain" description="YgjP-like metallopeptidase" evidence="1">
    <location>
        <begin position="25"/>
        <end position="231"/>
    </location>
</feature>
<reference evidence="2 3" key="1">
    <citation type="submission" date="2023-12" db="EMBL/GenBank/DDBJ databases">
        <title>Novel species of the genus Arcicella isolated from rivers.</title>
        <authorList>
            <person name="Lu H."/>
        </authorList>
    </citation>
    <scope>NUCLEOTIDE SEQUENCE [LARGE SCALE GENOMIC DNA]</scope>
    <source>
        <strain evidence="2 3">KCTC 23307</strain>
    </source>
</reference>
<dbReference type="Gene3D" id="3.30.2010.10">
    <property type="entry name" value="Metalloproteases ('zincins'), catalytic domain"/>
    <property type="match status" value="1"/>
</dbReference>
<gene>
    <name evidence="2" type="ORF">VB248_12495</name>
</gene>
<dbReference type="Proteomes" id="UP001302949">
    <property type="component" value="Unassembled WGS sequence"/>
</dbReference>
<keyword evidence="2" id="KW-0378">Hydrolase</keyword>
<proteinExistence type="predicted"/>
<dbReference type="EC" id="3.4.-.-" evidence="2"/>
<comment type="caution">
    <text evidence="2">The sequence shown here is derived from an EMBL/GenBank/DDBJ whole genome shotgun (WGS) entry which is preliminary data.</text>
</comment>